<proteinExistence type="predicted"/>
<reference evidence="1" key="1">
    <citation type="submission" date="2018-12" db="EMBL/GenBank/DDBJ databases">
        <title>Complete genome sequences of twenty non-typhoidal Salmonella isolates from Rwanda.</title>
        <authorList>
            <person name="Byukusenge M."/>
            <person name="Li L."/>
            <person name="Subhashinie K."/>
            <person name="Nzayirambaho M."/>
            <person name="Kuchipudi S.V."/>
            <person name="Jayarao B.M."/>
        </authorList>
    </citation>
    <scope>NUCLEOTIDE SEQUENCE</scope>
    <source>
        <strain evidence="1">RSE21</strain>
        <strain evidence="2">RSE40</strain>
        <plasmid evidence="1">pRSE21</plasmid>
        <plasmid evidence="2">pRSE40</plasmid>
    </source>
</reference>
<geneLocation type="plasmid" evidence="1">
    <name>pRSE21</name>
</geneLocation>
<name>A0A3Q9MSJ0_SALET</name>
<geneLocation type="plasmid" evidence="2">
    <name>pRSE40</name>
</geneLocation>
<keyword evidence="1" id="KW-0614">Plasmid</keyword>
<dbReference type="EMBL" id="CP034710">
    <property type="protein sequence ID" value="AZT39623.1"/>
    <property type="molecule type" value="Genomic_DNA"/>
</dbReference>
<dbReference type="AlphaFoldDB" id="A0A3Q9MSJ0"/>
<protein>
    <submittedName>
        <fullName evidence="1">Uncharacterized protein</fullName>
    </submittedName>
</protein>
<dbReference type="RefSeq" id="WP_168445536.1">
    <property type="nucleotide sequence ID" value="NZ_CP034699.1"/>
</dbReference>
<dbReference type="EMBL" id="CP034699">
    <property type="protein sequence ID" value="AZT44293.1"/>
    <property type="molecule type" value="Genomic_DNA"/>
</dbReference>
<evidence type="ECO:0000313" key="1">
    <source>
        <dbReference type="EMBL" id="AZT39623.1"/>
    </source>
</evidence>
<accession>A0A3Q9MSJ0</accession>
<organism evidence="1">
    <name type="scientific">Salmonella enterica subsp. enterica serovar Karamoja</name>
    <dbReference type="NCBI Taxonomy" id="2500153"/>
    <lineage>
        <taxon>Bacteria</taxon>
        <taxon>Pseudomonadati</taxon>
        <taxon>Pseudomonadota</taxon>
        <taxon>Gammaproteobacteria</taxon>
        <taxon>Enterobacterales</taxon>
        <taxon>Enterobacteriaceae</taxon>
        <taxon>Salmonella</taxon>
    </lineage>
</organism>
<gene>
    <name evidence="2" type="ORF">EL007_23810</name>
    <name evidence="1" type="ORF">ELZ88_24035</name>
</gene>
<evidence type="ECO:0000313" key="2">
    <source>
        <dbReference type="EMBL" id="AZT44293.1"/>
    </source>
</evidence>
<sequence length="73" mass="8480">MNYGGHEKLRAEVAALANSMCDVRTTLNRLEAITRYDADSLAERLIKQTLRRINALYLEAYKEMIELDENFQD</sequence>